<comment type="caution">
    <text evidence="1">The sequence shown here is derived from an EMBL/GenBank/DDBJ whole genome shotgun (WGS) entry which is preliminary data.</text>
</comment>
<evidence type="ECO:0000313" key="2">
    <source>
        <dbReference type="Proteomes" id="UP000481153"/>
    </source>
</evidence>
<organism evidence="1 2">
    <name type="scientific">Aphanomyces euteiches</name>
    <dbReference type="NCBI Taxonomy" id="100861"/>
    <lineage>
        <taxon>Eukaryota</taxon>
        <taxon>Sar</taxon>
        <taxon>Stramenopiles</taxon>
        <taxon>Oomycota</taxon>
        <taxon>Saprolegniomycetes</taxon>
        <taxon>Saprolegniales</taxon>
        <taxon>Verrucalvaceae</taxon>
        <taxon>Aphanomyces</taxon>
    </lineage>
</organism>
<accession>A0A6G0W7L9</accession>
<protein>
    <recommendedName>
        <fullName evidence="3">Protein kinase domain-containing protein</fullName>
    </recommendedName>
</protein>
<evidence type="ECO:0000313" key="1">
    <source>
        <dbReference type="EMBL" id="KAF0723101.1"/>
    </source>
</evidence>
<keyword evidence="2" id="KW-1185">Reference proteome</keyword>
<proteinExistence type="predicted"/>
<dbReference type="Proteomes" id="UP000481153">
    <property type="component" value="Unassembled WGS sequence"/>
</dbReference>
<gene>
    <name evidence="1" type="ORF">Ae201684_017905</name>
</gene>
<reference evidence="1 2" key="1">
    <citation type="submission" date="2019-07" db="EMBL/GenBank/DDBJ databases">
        <title>Genomics analysis of Aphanomyces spp. identifies a new class of oomycete effector associated with host adaptation.</title>
        <authorList>
            <person name="Gaulin E."/>
        </authorList>
    </citation>
    <scope>NUCLEOTIDE SEQUENCE [LARGE SCALE GENOMIC DNA]</scope>
    <source>
        <strain evidence="1 2">ATCC 201684</strain>
    </source>
</reference>
<evidence type="ECO:0008006" key="3">
    <source>
        <dbReference type="Google" id="ProtNLM"/>
    </source>
</evidence>
<sequence length="115" mass="13047">MEDDDMQGVQEYTHRASNAAMRSRPYMNCGTDYHVGTYLVALFLGTLSPAPEVRVVVYIMLCGYPPFQEDETGMEAEYRKITSGMLEFPDPYWSNDSDLVYITSSGYFQPSTVTQ</sequence>
<name>A0A6G0W7L9_9STRA</name>
<dbReference type="EMBL" id="VJMJ01000316">
    <property type="protein sequence ID" value="KAF0723101.1"/>
    <property type="molecule type" value="Genomic_DNA"/>
</dbReference>
<dbReference type="AlphaFoldDB" id="A0A6G0W7L9"/>